<dbReference type="PROSITE" id="PS50158">
    <property type="entry name" value="ZF_CCHC"/>
    <property type="match status" value="1"/>
</dbReference>
<evidence type="ECO:0000256" key="2">
    <source>
        <dbReference type="SAM" id="MobiDB-lite"/>
    </source>
</evidence>
<dbReference type="Gene3D" id="4.10.60.10">
    <property type="entry name" value="Zinc finger, CCHC-type"/>
    <property type="match status" value="1"/>
</dbReference>
<organism evidence="4 5">
    <name type="scientific">Buddleja alternifolia</name>
    <dbReference type="NCBI Taxonomy" id="168488"/>
    <lineage>
        <taxon>Eukaryota</taxon>
        <taxon>Viridiplantae</taxon>
        <taxon>Streptophyta</taxon>
        <taxon>Embryophyta</taxon>
        <taxon>Tracheophyta</taxon>
        <taxon>Spermatophyta</taxon>
        <taxon>Magnoliopsida</taxon>
        <taxon>eudicotyledons</taxon>
        <taxon>Gunneridae</taxon>
        <taxon>Pentapetalae</taxon>
        <taxon>asterids</taxon>
        <taxon>lamiids</taxon>
        <taxon>Lamiales</taxon>
        <taxon>Scrophulariaceae</taxon>
        <taxon>Buddlejeae</taxon>
        <taxon>Buddleja</taxon>
    </lineage>
</organism>
<evidence type="ECO:0000313" key="4">
    <source>
        <dbReference type="EMBL" id="KAG8364043.1"/>
    </source>
</evidence>
<evidence type="ECO:0000256" key="1">
    <source>
        <dbReference type="PROSITE-ProRule" id="PRU00047"/>
    </source>
</evidence>
<dbReference type="Pfam" id="PF22936">
    <property type="entry name" value="Pol_BBD"/>
    <property type="match status" value="1"/>
</dbReference>
<dbReference type="InterPro" id="IPR054722">
    <property type="entry name" value="PolX-like_BBD"/>
</dbReference>
<dbReference type="Pfam" id="PF07059">
    <property type="entry name" value="EDR2_C"/>
    <property type="match status" value="2"/>
</dbReference>
<feature type="domain" description="CCHC-type" evidence="3">
    <location>
        <begin position="271"/>
        <end position="286"/>
    </location>
</feature>
<gene>
    <name evidence="4" type="ORF">BUALT_Bualt19G0085100</name>
</gene>
<accession>A0AAV6WAG5</accession>
<dbReference type="GO" id="GO:0008270">
    <property type="term" value="F:zinc ion binding"/>
    <property type="evidence" value="ECO:0007669"/>
    <property type="project" value="UniProtKB-KW"/>
</dbReference>
<comment type="caution">
    <text evidence="4">The sequence shown here is derived from an EMBL/GenBank/DDBJ whole genome shotgun (WGS) entry which is preliminary data.</text>
</comment>
<feature type="compositionally biased region" description="Polar residues" evidence="2">
    <location>
        <begin position="251"/>
        <end position="264"/>
    </location>
</feature>
<dbReference type="PANTHER" id="PTHR11439">
    <property type="entry name" value="GAG-POL-RELATED RETROTRANSPOSON"/>
    <property type="match status" value="1"/>
</dbReference>
<dbReference type="AlphaFoldDB" id="A0AAV6WAG5"/>
<keyword evidence="1" id="KW-0863">Zinc-finger</keyword>
<dbReference type="PANTHER" id="PTHR11439:SF481">
    <property type="entry name" value="REVERSE TRANSCRIPTASE TY1_COPIA-TYPE DOMAIN-CONTAINING PROTEIN"/>
    <property type="match status" value="1"/>
</dbReference>
<dbReference type="InterPro" id="IPR036875">
    <property type="entry name" value="Znf_CCHC_sf"/>
</dbReference>
<dbReference type="Pfam" id="PF14223">
    <property type="entry name" value="Retrotran_gag_2"/>
    <property type="match status" value="1"/>
</dbReference>
<evidence type="ECO:0000259" key="3">
    <source>
        <dbReference type="PROSITE" id="PS50158"/>
    </source>
</evidence>
<proteinExistence type="predicted"/>
<dbReference type="GO" id="GO:0003676">
    <property type="term" value="F:nucleic acid binding"/>
    <property type="evidence" value="ECO:0007669"/>
    <property type="project" value="InterPro"/>
</dbReference>
<dbReference type="InterPro" id="IPR025724">
    <property type="entry name" value="GAG-pre-integrase_dom"/>
</dbReference>
<feature type="region of interest" description="Disordered" evidence="2">
    <location>
        <begin position="234"/>
        <end position="268"/>
    </location>
</feature>
<dbReference type="CDD" id="cd09272">
    <property type="entry name" value="RNase_HI_RT_Ty1"/>
    <property type="match status" value="1"/>
</dbReference>
<dbReference type="Pfam" id="PF13976">
    <property type="entry name" value="gag_pre-integrs"/>
    <property type="match status" value="1"/>
</dbReference>
<dbReference type="EMBL" id="WHWC01000019">
    <property type="protein sequence ID" value="KAG8364043.1"/>
    <property type="molecule type" value="Genomic_DNA"/>
</dbReference>
<protein>
    <recommendedName>
        <fullName evidence="3">CCHC-type domain-containing protein</fullName>
    </recommendedName>
</protein>
<name>A0AAV6WAG5_9LAMI</name>
<reference evidence="4" key="1">
    <citation type="submission" date="2019-10" db="EMBL/GenBank/DDBJ databases">
        <authorList>
            <person name="Zhang R."/>
            <person name="Pan Y."/>
            <person name="Wang J."/>
            <person name="Ma R."/>
            <person name="Yu S."/>
        </authorList>
    </citation>
    <scope>NUCLEOTIDE SEQUENCE</scope>
    <source>
        <strain evidence="4">LA-IB0</strain>
        <tissue evidence="4">Leaf</tissue>
    </source>
</reference>
<dbReference type="InterPro" id="IPR009769">
    <property type="entry name" value="EDR2_C"/>
</dbReference>
<evidence type="ECO:0000313" key="5">
    <source>
        <dbReference type="Proteomes" id="UP000826271"/>
    </source>
</evidence>
<dbReference type="SUPFAM" id="SSF57756">
    <property type="entry name" value="Retrovirus zinc finger-like domains"/>
    <property type="match status" value="1"/>
</dbReference>
<feature type="region of interest" description="Disordered" evidence="2">
    <location>
        <begin position="536"/>
        <end position="562"/>
    </location>
</feature>
<sequence>MDHVARRRGCAAQVPGSTNCSMVFYFVAKELVPGSLLQWFVDGDDDFRNSRLKLIPSVPKMDQNRGAAGCTQYGVEKLEEARRKWRIKCGKAMFALRTSISKEFIDHVREVDSPKELWDTLEALFMKKNTSRLQFLENELAGLTQGDMSISQYFLKVKNLCAEISELDEPIKEPRVRRYLIRGMRKEYMPFITSVQGWANQSSILELENLLTNQEALARQMAGVHISSGSDDVLFSKGKRKSKTTSKGSSNIGPQKKSNPNPDKTSYEEKKCYRCGKPGHIKRFCRVKLEDGNLSTEKNGEQDQQIDWEKCFSNEVIDCHNHSQPSIQHGTNFHAINTSIDYKTDWIFDSGCTHHLTGDDSLISNAHNHVGNRAIVTAENSIHLGEKEGSANVKVTDSENDNVVLKSVYLVPGVRKNLVLVSQITDSGKKKKSNLFVLSASEAYVEKTSRNNSATLWHARLGHVGYQHLREISSKNLVDGMPTFSNIPSHMVCQGCQFGKSHRLPFKKSLNRSSKLTGTTFGNIDDFHTKEDLEELQSDSLEMTKSPDTRVRGSDDSSHDKLVSPSQEIIQSVISQFMENPQVSHLEAGKRILRYVKSTLEYGLFYKRNEKFVLSGFVDSDWAGDINDRRSTTGYCFTMSSAAISWCSKKQPNVALSSTEAEYCAATMAAQECVWLKMLISDIYEKLEAFREALGLIDRLLDCMLEAPLVYLGKQLIATIFAVLSRCWHWFVHCGSVANGVLGLVVGVITSLVVDMAFLVQANSIEELSEQLIGAVRVSHIELSSAIVCRIWR</sequence>
<dbReference type="Pfam" id="PF00098">
    <property type="entry name" value="zf-CCHC"/>
    <property type="match status" value="1"/>
</dbReference>
<dbReference type="SMART" id="SM00343">
    <property type="entry name" value="ZnF_C2HC"/>
    <property type="match status" value="1"/>
</dbReference>
<feature type="compositionally biased region" description="Basic and acidic residues" evidence="2">
    <location>
        <begin position="545"/>
        <end position="562"/>
    </location>
</feature>
<dbReference type="Proteomes" id="UP000826271">
    <property type="component" value="Unassembled WGS sequence"/>
</dbReference>
<keyword evidence="1" id="KW-0862">Zinc</keyword>
<keyword evidence="1" id="KW-0479">Metal-binding</keyword>
<keyword evidence="5" id="KW-1185">Reference proteome</keyword>
<dbReference type="InterPro" id="IPR001878">
    <property type="entry name" value="Znf_CCHC"/>
</dbReference>